<dbReference type="EMBL" id="PGTN01000047">
    <property type="protein sequence ID" value="PJF47483.1"/>
    <property type="molecule type" value="Genomic_DNA"/>
</dbReference>
<proteinExistence type="inferred from homology"/>
<dbReference type="PANTHER" id="PTHR21043:SF0">
    <property type="entry name" value="MITOCHONDRIAL ASSEMBLY OF RIBOSOMAL LARGE SUBUNIT PROTEIN 1"/>
    <property type="match status" value="1"/>
</dbReference>
<keyword evidence="2" id="KW-0678">Repressor</keyword>
<organism evidence="3 4">
    <name type="scientific">Candidatus Thermofonsia Clade 3 bacterium</name>
    <dbReference type="NCBI Taxonomy" id="2364212"/>
    <lineage>
        <taxon>Bacteria</taxon>
        <taxon>Bacillati</taxon>
        <taxon>Chloroflexota</taxon>
        <taxon>Candidatus Thermofontia</taxon>
        <taxon>Candidatus Thermofonsia Clade 3</taxon>
    </lineage>
</organism>
<evidence type="ECO:0000313" key="3">
    <source>
        <dbReference type="EMBL" id="PJF47483.1"/>
    </source>
</evidence>
<comment type="similarity">
    <text evidence="1 2">Belongs to the Iojap/RsfS family.</text>
</comment>
<dbReference type="Gene3D" id="3.30.460.10">
    <property type="entry name" value="Beta Polymerase, domain 2"/>
    <property type="match status" value="1"/>
</dbReference>
<comment type="subunit">
    <text evidence="2">Interacts with ribosomal protein uL14 (rplN).</text>
</comment>
<name>A0A2M8QCE7_9CHLR</name>
<dbReference type="GO" id="GO:0043023">
    <property type="term" value="F:ribosomal large subunit binding"/>
    <property type="evidence" value="ECO:0007669"/>
    <property type="project" value="TreeGrafter"/>
</dbReference>
<dbReference type="GO" id="GO:0042256">
    <property type="term" value="P:cytosolic ribosome assembly"/>
    <property type="evidence" value="ECO:0007669"/>
    <property type="project" value="UniProtKB-UniRule"/>
</dbReference>
<sequence length="121" mass="13312">MTSQSAPDSLALARAVVSAAADKKAENILLLDLRNLSTVADYFVVCSGASERQLRAIAEGIEAQVHKECHIDAHHIEGLNGGGWILVDYRDVVVHIFLPSQRAYYNLEALWSKAPVLLRMQ</sequence>
<dbReference type="GO" id="GO:0005737">
    <property type="term" value="C:cytoplasm"/>
    <property type="evidence" value="ECO:0007669"/>
    <property type="project" value="UniProtKB-SubCell"/>
</dbReference>
<evidence type="ECO:0000313" key="4">
    <source>
        <dbReference type="Proteomes" id="UP000230790"/>
    </source>
</evidence>
<reference evidence="3 4" key="1">
    <citation type="submission" date="2017-11" db="EMBL/GenBank/DDBJ databases">
        <title>Evolution of Phototrophy in the Chloroflexi Phylum Driven by Horizontal Gene Transfer.</title>
        <authorList>
            <person name="Ward L.M."/>
            <person name="Hemp J."/>
            <person name="Shih P.M."/>
            <person name="Mcglynn S.E."/>
            <person name="Fischer W."/>
        </authorList>
    </citation>
    <scope>NUCLEOTIDE SEQUENCE [LARGE SCALE GENOMIC DNA]</scope>
    <source>
        <strain evidence="3">JP3_7</strain>
    </source>
</reference>
<accession>A0A2M8QCE7</accession>
<evidence type="ECO:0000256" key="2">
    <source>
        <dbReference type="HAMAP-Rule" id="MF_01477"/>
    </source>
</evidence>
<dbReference type="HAMAP" id="MF_01477">
    <property type="entry name" value="Iojap_RsfS"/>
    <property type="match status" value="1"/>
</dbReference>
<dbReference type="AlphaFoldDB" id="A0A2M8QCE7"/>
<dbReference type="GO" id="GO:0017148">
    <property type="term" value="P:negative regulation of translation"/>
    <property type="evidence" value="ECO:0007669"/>
    <property type="project" value="UniProtKB-UniRule"/>
</dbReference>
<dbReference type="PANTHER" id="PTHR21043">
    <property type="entry name" value="IOJAP SUPERFAMILY ORTHOLOG"/>
    <property type="match status" value="1"/>
</dbReference>
<gene>
    <name evidence="2 3" type="primary">rsfS</name>
    <name evidence="3" type="ORF">CUN48_08500</name>
</gene>
<comment type="function">
    <text evidence="2">Functions as a ribosomal silencing factor. Interacts with ribosomal protein uL14 (rplN), blocking formation of intersubunit bridge B8. Prevents association of the 30S and 50S ribosomal subunits and the formation of functional ribosomes, thus repressing translation.</text>
</comment>
<dbReference type="InterPro" id="IPR004394">
    <property type="entry name" value="Iojap/RsfS/C7orf30"/>
</dbReference>
<dbReference type="Pfam" id="PF02410">
    <property type="entry name" value="RsfS"/>
    <property type="match status" value="1"/>
</dbReference>
<protein>
    <recommendedName>
        <fullName evidence="2">Ribosomal silencing factor RsfS</fullName>
    </recommendedName>
</protein>
<dbReference type="InterPro" id="IPR043519">
    <property type="entry name" value="NT_sf"/>
</dbReference>
<comment type="subcellular location">
    <subcellularLocation>
        <location evidence="2">Cytoplasm</location>
    </subcellularLocation>
</comment>
<dbReference type="SUPFAM" id="SSF81301">
    <property type="entry name" value="Nucleotidyltransferase"/>
    <property type="match status" value="1"/>
</dbReference>
<keyword evidence="2" id="KW-0963">Cytoplasm</keyword>
<comment type="caution">
    <text evidence="3">The sequence shown here is derived from an EMBL/GenBank/DDBJ whole genome shotgun (WGS) entry which is preliminary data.</text>
</comment>
<dbReference type="NCBIfam" id="TIGR00090">
    <property type="entry name" value="rsfS_iojap_ybeB"/>
    <property type="match status" value="1"/>
</dbReference>
<dbReference type="GO" id="GO:0090071">
    <property type="term" value="P:negative regulation of ribosome biogenesis"/>
    <property type="evidence" value="ECO:0007669"/>
    <property type="project" value="UniProtKB-UniRule"/>
</dbReference>
<keyword evidence="2" id="KW-0810">Translation regulation</keyword>
<evidence type="ECO:0000256" key="1">
    <source>
        <dbReference type="ARBA" id="ARBA00010574"/>
    </source>
</evidence>
<dbReference type="Proteomes" id="UP000230790">
    <property type="component" value="Unassembled WGS sequence"/>
</dbReference>